<keyword evidence="2" id="KW-1185">Reference proteome</keyword>
<sequence>MGKSRSYRPRKRKFHGNQNTCTETASCKEEIMTASSLKLQRLNQHMNTMTSQEDNFWQMSSRVGSLKEVNSSRTQNTLGCPK</sequence>
<name>A0A8X6Y0A7_9ARAC</name>
<dbReference type="Proteomes" id="UP000886998">
    <property type="component" value="Unassembled WGS sequence"/>
</dbReference>
<gene>
    <name evidence="1" type="ORF">TNIN_168371</name>
</gene>
<comment type="caution">
    <text evidence="1">The sequence shown here is derived from an EMBL/GenBank/DDBJ whole genome shotgun (WGS) entry which is preliminary data.</text>
</comment>
<reference evidence="1" key="1">
    <citation type="submission" date="2020-08" db="EMBL/GenBank/DDBJ databases">
        <title>Multicomponent nature underlies the extraordinary mechanical properties of spider dragline silk.</title>
        <authorList>
            <person name="Kono N."/>
            <person name="Nakamura H."/>
            <person name="Mori M."/>
            <person name="Yoshida Y."/>
            <person name="Ohtoshi R."/>
            <person name="Malay A.D."/>
            <person name="Moran D.A.P."/>
            <person name="Tomita M."/>
            <person name="Numata K."/>
            <person name="Arakawa K."/>
        </authorList>
    </citation>
    <scope>NUCLEOTIDE SEQUENCE</scope>
</reference>
<accession>A0A8X6Y0A7</accession>
<protein>
    <submittedName>
        <fullName evidence="1">Uncharacterized protein</fullName>
    </submittedName>
</protein>
<proteinExistence type="predicted"/>
<evidence type="ECO:0000313" key="2">
    <source>
        <dbReference type="Proteomes" id="UP000886998"/>
    </source>
</evidence>
<organism evidence="1 2">
    <name type="scientific">Trichonephila inaurata madagascariensis</name>
    <dbReference type="NCBI Taxonomy" id="2747483"/>
    <lineage>
        <taxon>Eukaryota</taxon>
        <taxon>Metazoa</taxon>
        <taxon>Ecdysozoa</taxon>
        <taxon>Arthropoda</taxon>
        <taxon>Chelicerata</taxon>
        <taxon>Arachnida</taxon>
        <taxon>Araneae</taxon>
        <taxon>Araneomorphae</taxon>
        <taxon>Entelegynae</taxon>
        <taxon>Araneoidea</taxon>
        <taxon>Nephilidae</taxon>
        <taxon>Trichonephila</taxon>
        <taxon>Trichonephila inaurata</taxon>
    </lineage>
</organism>
<dbReference type="AlphaFoldDB" id="A0A8X6Y0A7"/>
<dbReference type="EMBL" id="BMAV01014718">
    <property type="protein sequence ID" value="GFY63308.1"/>
    <property type="molecule type" value="Genomic_DNA"/>
</dbReference>
<evidence type="ECO:0000313" key="1">
    <source>
        <dbReference type="EMBL" id="GFY63308.1"/>
    </source>
</evidence>